<dbReference type="PANTHER" id="PTHR30069">
    <property type="entry name" value="TONB-DEPENDENT OUTER MEMBRANE RECEPTOR"/>
    <property type="match status" value="1"/>
</dbReference>
<dbReference type="EMBL" id="BBML01000002">
    <property type="protein sequence ID" value="GAK96423.1"/>
    <property type="molecule type" value="Genomic_DNA"/>
</dbReference>
<dbReference type="RefSeq" id="WP_042277712.1">
    <property type="nucleotide sequence ID" value="NZ_BBML01000002.1"/>
</dbReference>
<comment type="subcellular location">
    <subcellularLocation>
        <location evidence="1 10">Cell outer membrane</location>
        <topology evidence="1 10">Multi-pass membrane protein</topology>
    </subcellularLocation>
</comment>
<comment type="caution">
    <text evidence="15">The sequence shown here is derived from an EMBL/GenBank/DDBJ whole genome shotgun (WGS) entry which is preliminary data.</text>
</comment>
<dbReference type="Pfam" id="PF07715">
    <property type="entry name" value="Plug"/>
    <property type="match status" value="1"/>
</dbReference>
<dbReference type="Pfam" id="PF13715">
    <property type="entry name" value="CarbopepD_reg_2"/>
    <property type="match status" value="1"/>
</dbReference>
<keyword evidence="9 10" id="KW-0998">Cell outer membrane</keyword>
<dbReference type="InterPro" id="IPR012910">
    <property type="entry name" value="Plug_dom"/>
</dbReference>
<keyword evidence="5 12" id="KW-0732">Signal</keyword>
<dbReference type="Pfam" id="PF00593">
    <property type="entry name" value="TonB_dep_Rec_b-barrel"/>
    <property type="match status" value="1"/>
</dbReference>
<reference evidence="15" key="1">
    <citation type="journal article" date="2014" name="Genome Announc.">
        <title>Draft Genome Sequences of Marine Flavobacterium Nonlabens Strains NR17, NR24, NR27, NR32, NR33, and Ara13.</title>
        <authorList>
            <person name="Nakanishi M."/>
            <person name="Meirelles P."/>
            <person name="Suzuki R."/>
            <person name="Takatani N."/>
            <person name="Mino S."/>
            <person name="Suda W."/>
            <person name="Oshima K."/>
            <person name="Hattori M."/>
            <person name="Ohkuma M."/>
            <person name="Hosokawa M."/>
            <person name="Miyashita K."/>
            <person name="Thompson F.L."/>
            <person name="Niwa A."/>
            <person name="Sawabe T."/>
            <person name="Sawabe T."/>
        </authorList>
    </citation>
    <scope>NUCLEOTIDE SEQUENCE [LARGE SCALE GENOMIC DNA]</scope>
    <source>
        <strain evidence="15">JCM 19294</strain>
    </source>
</reference>
<dbReference type="eggNOG" id="COG4771">
    <property type="taxonomic scope" value="Bacteria"/>
</dbReference>
<dbReference type="GO" id="GO:0044718">
    <property type="term" value="P:siderophore transmembrane transport"/>
    <property type="evidence" value="ECO:0007669"/>
    <property type="project" value="TreeGrafter"/>
</dbReference>
<evidence type="ECO:0000256" key="3">
    <source>
        <dbReference type="ARBA" id="ARBA00022452"/>
    </source>
</evidence>
<evidence type="ECO:0000256" key="8">
    <source>
        <dbReference type="ARBA" id="ARBA00023170"/>
    </source>
</evidence>
<name>A0A090Q3W7_9FLAO</name>
<dbReference type="Gene3D" id="2.60.40.1120">
    <property type="entry name" value="Carboxypeptidase-like, regulatory domain"/>
    <property type="match status" value="1"/>
</dbReference>
<evidence type="ECO:0000256" key="10">
    <source>
        <dbReference type="PROSITE-ProRule" id="PRU01360"/>
    </source>
</evidence>
<dbReference type="InterPro" id="IPR039426">
    <property type="entry name" value="TonB-dep_rcpt-like"/>
</dbReference>
<dbReference type="InterPro" id="IPR036942">
    <property type="entry name" value="Beta-barrel_TonB_sf"/>
</dbReference>
<dbReference type="InterPro" id="IPR000531">
    <property type="entry name" value="Beta-barrel_TonB"/>
</dbReference>
<feature type="domain" description="TonB-dependent receptor plug" evidence="14">
    <location>
        <begin position="120"/>
        <end position="222"/>
    </location>
</feature>
<keyword evidence="4 10" id="KW-0812">Transmembrane</keyword>
<evidence type="ECO:0000259" key="13">
    <source>
        <dbReference type="Pfam" id="PF00593"/>
    </source>
</evidence>
<evidence type="ECO:0000256" key="9">
    <source>
        <dbReference type="ARBA" id="ARBA00023237"/>
    </source>
</evidence>
<evidence type="ECO:0000313" key="15">
    <source>
        <dbReference type="EMBL" id="GAK96423.1"/>
    </source>
</evidence>
<keyword evidence="2 10" id="KW-0813">Transport</keyword>
<evidence type="ECO:0000256" key="4">
    <source>
        <dbReference type="ARBA" id="ARBA00022692"/>
    </source>
</evidence>
<evidence type="ECO:0000256" key="1">
    <source>
        <dbReference type="ARBA" id="ARBA00004571"/>
    </source>
</evidence>
<dbReference type="Gene3D" id="2.170.130.10">
    <property type="entry name" value="TonB-dependent receptor, plug domain"/>
    <property type="match status" value="1"/>
</dbReference>
<feature type="signal peptide" evidence="12">
    <location>
        <begin position="1"/>
        <end position="19"/>
    </location>
</feature>
<dbReference type="STRING" id="319236.BST91_08130"/>
<feature type="domain" description="TonB-dependent receptor-like beta-barrel" evidence="13">
    <location>
        <begin position="287"/>
        <end position="791"/>
    </location>
</feature>
<organism evidence="15 16">
    <name type="scientific">Nonlabens tegetincola</name>
    <dbReference type="NCBI Taxonomy" id="323273"/>
    <lineage>
        <taxon>Bacteria</taxon>
        <taxon>Pseudomonadati</taxon>
        <taxon>Bacteroidota</taxon>
        <taxon>Flavobacteriia</taxon>
        <taxon>Flavobacteriales</taxon>
        <taxon>Flavobacteriaceae</taxon>
        <taxon>Nonlabens</taxon>
    </lineage>
</organism>
<keyword evidence="6 11" id="KW-0798">TonB box</keyword>
<dbReference type="GO" id="GO:0015344">
    <property type="term" value="F:siderophore uptake transmembrane transporter activity"/>
    <property type="evidence" value="ECO:0007669"/>
    <property type="project" value="TreeGrafter"/>
</dbReference>
<dbReference type="AlphaFoldDB" id="A0A090Q3W7"/>
<evidence type="ECO:0000256" key="2">
    <source>
        <dbReference type="ARBA" id="ARBA00022448"/>
    </source>
</evidence>
<evidence type="ECO:0000256" key="7">
    <source>
        <dbReference type="ARBA" id="ARBA00023136"/>
    </source>
</evidence>
<comment type="similarity">
    <text evidence="10 11">Belongs to the TonB-dependent receptor family.</text>
</comment>
<dbReference type="GO" id="GO:0009279">
    <property type="term" value="C:cell outer membrane"/>
    <property type="evidence" value="ECO:0007669"/>
    <property type="project" value="UniProtKB-SubCell"/>
</dbReference>
<evidence type="ECO:0000256" key="5">
    <source>
        <dbReference type="ARBA" id="ARBA00022729"/>
    </source>
</evidence>
<keyword evidence="16" id="KW-1185">Reference proteome</keyword>
<dbReference type="Gene3D" id="2.40.170.20">
    <property type="entry name" value="TonB-dependent receptor, beta-barrel domain"/>
    <property type="match status" value="1"/>
</dbReference>
<dbReference type="SUPFAM" id="SSF56935">
    <property type="entry name" value="Porins"/>
    <property type="match status" value="1"/>
</dbReference>
<evidence type="ECO:0000256" key="11">
    <source>
        <dbReference type="RuleBase" id="RU003357"/>
    </source>
</evidence>
<evidence type="ECO:0000259" key="14">
    <source>
        <dbReference type="Pfam" id="PF07715"/>
    </source>
</evidence>
<accession>A0A090Q3W7</accession>
<sequence>MFKYLLVVIFMATVAMCTAQDCKNTLKGKITDFHNNKPLELAQVYVEEQERTYTSNSAGEYQVNDLCTGVYHLIITHIDCDKKSIEVLVNQDKILNITLEHHINELDEVQVVADVHDDHATTQNATRIDKELIQKYSGATLGDALETVPGVSSLKTGQGVVKPIVHGLYGSRITIVNNGVRLQDQEWGTEHAPNIDPNTASSIRVIKGSSALRYGGDAVGGTIIIDPARVISKDTIMGNAILTGQSNGRGGAITAGIQRYKKSGWYQQANITFKRLGDFEAPDYILSNTGSQTAATRLAVGYKQFEYGLSAEYNFYDTELGILRASHIGNTADLVRSINSGEPAIINEFTYDIDVPKQEVIHHQVALNAFKRFRNLGKFEFNYQYQLNNRKEFDVRRGALSERAALDIDLKTHNFQGYLNIDASDKWNHELGVDAVLQTNSPDATTGVRRLIPDYNSIKVGGFLGTQYQFTDRLMIEAGARYDHYSIDAKKFYITSRWESLGYDVRFAQFERFRESIQVYTEPELDFDLFAFSSGVQYSFKDHFDITFNVSHSQRAPNPGELFSEGLHHALATIEIGRLELNKEVSNKISASFHANYNNWDVELAPYYNRINDFIQLVPNGVQLTNRGAFAVYEYEQLDAVLAGVDMSASYHIKRKETIKRTPYNRTISVTKNWISLGAQFSYVYGEDVKNDKPLIDIPPAQLLTKIEIEDVFTEGLQVEIANQQVWKQNRFPDNDYEITYAADNGNAVTETVEISESPDAYNLWNLGLAYSIKSQNNKPNLSFRLQVNNVLSTKYRDYLNRQRFYADEIGRNFIAQILYNF</sequence>
<protein>
    <submittedName>
        <fullName evidence="15">Outer membrane hemin receptor</fullName>
    </submittedName>
</protein>
<keyword evidence="8 15" id="KW-0675">Receptor</keyword>
<dbReference type="InterPro" id="IPR037066">
    <property type="entry name" value="Plug_dom_sf"/>
</dbReference>
<evidence type="ECO:0000256" key="6">
    <source>
        <dbReference type="ARBA" id="ARBA00023077"/>
    </source>
</evidence>
<dbReference type="Proteomes" id="UP000029221">
    <property type="component" value="Unassembled WGS sequence"/>
</dbReference>
<proteinExistence type="inferred from homology"/>
<dbReference type="PANTHER" id="PTHR30069:SF29">
    <property type="entry name" value="HEMOGLOBIN AND HEMOGLOBIN-HAPTOGLOBIN-BINDING PROTEIN 1-RELATED"/>
    <property type="match status" value="1"/>
</dbReference>
<dbReference type="SUPFAM" id="SSF49464">
    <property type="entry name" value="Carboxypeptidase regulatory domain-like"/>
    <property type="match status" value="1"/>
</dbReference>
<feature type="chain" id="PRO_5001862994" evidence="12">
    <location>
        <begin position="20"/>
        <end position="822"/>
    </location>
</feature>
<keyword evidence="7 10" id="KW-0472">Membrane</keyword>
<gene>
    <name evidence="15" type="ORF">JCM19294_1936</name>
</gene>
<evidence type="ECO:0000313" key="16">
    <source>
        <dbReference type="Proteomes" id="UP000029221"/>
    </source>
</evidence>
<dbReference type="InterPro" id="IPR008969">
    <property type="entry name" value="CarboxyPept-like_regulatory"/>
</dbReference>
<keyword evidence="3 10" id="KW-1134">Transmembrane beta strand</keyword>
<evidence type="ECO:0000256" key="12">
    <source>
        <dbReference type="SAM" id="SignalP"/>
    </source>
</evidence>
<dbReference type="PROSITE" id="PS52016">
    <property type="entry name" value="TONB_DEPENDENT_REC_3"/>
    <property type="match status" value="1"/>
</dbReference>